<organism evidence="1 2">
    <name type="scientific">Ixodes persulcatus</name>
    <name type="common">Taiga tick</name>
    <dbReference type="NCBI Taxonomy" id="34615"/>
    <lineage>
        <taxon>Eukaryota</taxon>
        <taxon>Metazoa</taxon>
        <taxon>Ecdysozoa</taxon>
        <taxon>Arthropoda</taxon>
        <taxon>Chelicerata</taxon>
        <taxon>Arachnida</taxon>
        <taxon>Acari</taxon>
        <taxon>Parasitiformes</taxon>
        <taxon>Ixodida</taxon>
        <taxon>Ixodoidea</taxon>
        <taxon>Ixodidae</taxon>
        <taxon>Ixodinae</taxon>
        <taxon>Ixodes</taxon>
    </lineage>
</organism>
<dbReference type="EMBL" id="JABSTQ010009299">
    <property type="protein sequence ID" value="KAG0430689.1"/>
    <property type="molecule type" value="Genomic_DNA"/>
</dbReference>
<gene>
    <name evidence="1" type="ORF">HPB47_022459</name>
</gene>
<evidence type="ECO:0000313" key="1">
    <source>
        <dbReference type="EMBL" id="KAG0430689.1"/>
    </source>
</evidence>
<protein>
    <submittedName>
        <fullName evidence="1">Uncharacterized protein</fullName>
    </submittedName>
</protein>
<keyword evidence="2" id="KW-1185">Reference proteome</keyword>
<accession>A0AC60QCY8</accession>
<comment type="caution">
    <text evidence="1">The sequence shown here is derived from an EMBL/GenBank/DDBJ whole genome shotgun (WGS) entry which is preliminary data.</text>
</comment>
<reference evidence="1 2" key="1">
    <citation type="journal article" date="2020" name="Cell">
        <title>Large-Scale Comparative Analyses of Tick Genomes Elucidate Their Genetic Diversity and Vector Capacities.</title>
        <authorList>
            <consortium name="Tick Genome and Microbiome Consortium (TIGMIC)"/>
            <person name="Jia N."/>
            <person name="Wang J."/>
            <person name="Shi W."/>
            <person name="Du L."/>
            <person name="Sun Y."/>
            <person name="Zhan W."/>
            <person name="Jiang J.F."/>
            <person name="Wang Q."/>
            <person name="Zhang B."/>
            <person name="Ji P."/>
            <person name="Bell-Sakyi L."/>
            <person name="Cui X.M."/>
            <person name="Yuan T.T."/>
            <person name="Jiang B.G."/>
            <person name="Yang W.F."/>
            <person name="Lam T.T."/>
            <person name="Chang Q.C."/>
            <person name="Ding S.J."/>
            <person name="Wang X.J."/>
            <person name="Zhu J.G."/>
            <person name="Ruan X.D."/>
            <person name="Zhao L."/>
            <person name="Wei J.T."/>
            <person name="Ye R.Z."/>
            <person name="Que T.C."/>
            <person name="Du C.H."/>
            <person name="Zhou Y.H."/>
            <person name="Cheng J.X."/>
            <person name="Dai P.F."/>
            <person name="Guo W.B."/>
            <person name="Han X.H."/>
            <person name="Huang E.J."/>
            <person name="Li L.F."/>
            <person name="Wei W."/>
            <person name="Gao Y.C."/>
            <person name="Liu J.Z."/>
            <person name="Shao H.Z."/>
            <person name="Wang X."/>
            <person name="Wang C.C."/>
            <person name="Yang T.C."/>
            <person name="Huo Q.B."/>
            <person name="Li W."/>
            <person name="Chen H.Y."/>
            <person name="Chen S.E."/>
            <person name="Zhou L.G."/>
            <person name="Ni X.B."/>
            <person name="Tian J.H."/>
            <person name="Sheng Y."/>
            <person name="Liu T."/>
            <person name="Pan Y.S."/>
            <person name="Xia L.Y."/>
            <person name="Li J."/>
            <person name="Zhao F."/>
            <person name="Cao W.C."/>
        </authorList>
    </citation>
    <scope>NUCLEOTIDE SEQUENCE [LARGE SCALE GENOMIC DNA]</scope>
    <source>
        <strain evidence="1">Iper-2018</strain>
    </source>
</reference>
<dbReference type="Proteomes" id="UP000805193">
    <property type="component" value="Unassembled WGS sequence"/>
</dbReference>
<evidence type="ECO:0000313" key="2">
    <source>
        <dbReference type="Proteomes" id="UP000805193"/>
    </source>
</evidence>
<proteinExistence type="predicted"/>
<name>A0AC60QCY8_IXOPE</name>
<sequence length="329" mass="37667">MFRKDRKGVGGGVMMAIPNRVTDKPHEITQLFAGQFSSVSSSSATESPDGSELHRHLQVLAVFMGKEVRNILEKMARARIQQDPKEAMPGEECHNSGEEQSEIDVRALLASINQRLAGLPELKEKVDSMERSVQFLSKQFDDFENTIKVHDTEIKELKRRVTDREKKDELSRAANDQLQKEVNDLEFRSRRLNLEVHGIPEVQGENLIETLNKVAEKLEVPRLAESDVVALHRLPARQDHAPGIIVHFVRQQIKDTWMKKKGNLKHCTPPIFIQDNLTRHNREFLRAAKDRAKERGYAFAWYANGKVLVRRTEGARAIRIKCLDDLDKL</sequence>